<evidence type="ECO:0000256" key="3">
    <source>
        <dbReference type="ARBA" id="ARBA00022942"/>
    </source>
</evidence>
<dbReference type="PROSITE" id="PS00388">
    <property type="entry name" value="PROTEASOME_ALPHA_1"/>
    <property type="match status" value="1"/>
</dbReference>
<evidence type="ECO:0000313" key="8">
    <source>
        <dbReference type="EMBL" id="GBF08670.1"/>
    </source>
</evidence>
<dbReference type="InterPro" id="IPR001353">
    <property type="entry name" value="Proteasome_sua/b"/>
</dbReference>
<evidence type="ECO:0000256" key="6">
    <source>
        <dbReference type="RuleBase" id="RU000552"/>
    </source>
</evidence>
<evidence type="ECO:0000259" key="7">
    <source>
        <dbReference type="PROSITE" id="PS00388"/>
    </source>
</evidence>
<dbReference type="SUPFAM" id="SSF56235">
    <property type="entry name" value="N-terminal nucleophile aminohydrolases (Ntn hydrolases)"/>
    <property type="match status" value="1"/>
</dbReference>
<keyword evidence="2 4" id="KW-0963">Cytoplasm</keyword>
<dbReference type="GO" id="GO:0010498">
    <property type="term" value="P:proteasomal protein catabolic process"/>
    <property type="evidence" value="ECO:0007669"/>
    <property type="project" value="UniProtKB-UniRule"/>
</dbReference>
<organism evidence="8 9">
    <name type="scientific">Aeropyrum pernix</name>
    <dbReference type="NCBI Taxonomy" id="56636"/>
    <lineage>
        <taxon>Archaea</taxon>
        <taxon>Thermoproteota</taxon>
        <taxon>Thermoprotei</taxon>
        <taxon>Desulfurococcales</taxon>
        <taxon>Desulfurococcaceae</taxon>
        <taxon>Aeropyrum</taxon>
    </lineage>
</organism>
<comment type="subunit">
    <text evidence="4 6">The 20S proteasome core is composed of 14 alpha and 14 beta subunits that assemble into four stacked heptameric rings, resulting in a barrel-shaped structure. The two inner rings, each composed of seven catalytic beta subunits, are sandwiched by two outer rings, each composed of seven alpha subunits. The catalytic chamber with the active sites is on the inside of the barrel. Has a gated structure, the ends of the cylinder being occluded by the N-termini of the alpha-subunits. Is capped at one or both ends by the proteasome regulatory ATPase, PAN.</text>
</comment>
<comment type="similarity">
    <text evidence="4 5 6">Belongs to the peptidase T1A family.</text>
</comment>
<comment type="function">
    <text evidence="4 6">Component of the proteasome core, a large protease complex with broad specificity involved in protein degradation.</text>
</comment>
<dbReference type="Proteomes" id="UP000291213">
    <property type="component" value="Unassembled WGS sequence"/>
</dbReference>
<dbReference type="GO" id="GO:0019773">
    <property type="term" value="C:proteasome core complex, alpha-subunit complex"/>
    <property type="evidence" value="ECO:0007669"/>
    <property type="project" value="UniProtKB-UniRule"/>
</dbReference>
<comment type="caution">
    <text evidence="8">The sequence shown here is derived from an EMBL/GenBank/DDBJ whole genome shotgun (WGS) entry which is preliminary data.</text>
</comment>
<dbReference type="InterPro" id="IPR029055">
    <property type="entry name" value="Ntn_hydrolases_N"/>
</dbReference>
<evidence type="ECO:0000256" key="2">
    <source>
        <dbReference type="ARBA" id="ARBA00022490"/>
    </source>
</evidence>
<dbReference type="GO" id="GO:0004298">
    <property type="term" value="F:threonine-type endopeptidase activity"/>
    <property type="evidence" value="ECO:0007669"/>
    <property type="project" value="InterPro"/>
</dbReference>
<gene>
    <name evidence="4" type="primary">psmA</name>
    <name evidence="8" type="ORF">apy_03950</name>
</gene>
<evidence type="ECO:0000256" key="5">
    <source>
        <dbReference type="PROSITE-ProRule" id="PRU00808"/>
    </source>
</evidence>
<dbReference type="InterPro" id="IPR050115">
    <property type="entry name" value="Proteasome_alpha"/>
</dbReference>
<dbReference type="SMART" id="SM00948">
    <property type="entry name" value="Proteasome_A_N"/>
    <property type="match status" value="1"/>
</dbReference>
<dbReference type="InterPro" id="IPR023332">
    <property type="entry name" value="Proteasome_alpha-type"/>
</dbReference>
<sequence length="258" mass="28811">MAFPMPPHQTAYDRAATIFSPEGDLYQVRYAFEAVKKGWTSLGIKTNEGVVIAAEKRFIGPLVDIDDIDKIYKIDDHIGVAFAGMGGDGRILIDYARVFTVRHRLLYGEPPPVELVAKVVADVKQAYTQHGGVRPFGVALIFAGVNPDGTTKVYRTDPGGQYFSFKAIAIGSGEQVANEMFEKHYRSDMSLEEATKLALKILYAIIRKTVEDKEKAIATLPDQVELAYITVKERMFTKMTKEQVKEIADSMREELLQL</sequence>
<reference evidence="8 9" key="1">
    <citation type="submission" date="2017-02" db="EMBL/GenBank/DDBJ databases">
        <title>isolation and characterization of a novel temperate virus Aeropyrum globular virus 1 infecting hyperthermophilic archaeon Aeropyrum.</title>
        <authorList>
            <person name="Yumiya M."/>
            <person name="Yoshida T."/>
            <person name="Sako Y."/>
        </authorList>
    </citation>
    <scope>NUCLEOTIDE SEQUENCE [LARGE SCALE GENOMIC DNA]</scope>
    <source>
        <strain evidence="8 9">YK1-12-2013</strain>
    </source>
</reference>
<keyword evidence="3 4" id="KW-0647">Proteasome</keyword>
<comment type="subcellular location">
    <subcellularLocation>
        <location evidence="1 4 6">Cytoplasm</location>
    </subcellularLocation>
</comment>
<dbReference type="GO" id="GO:0006511">
    <property type="term" value="P:ubiquitin-dependent protein catabolic process"/>
    <property type="evidence" value="ECO:0007669"/>
    <property type="project" value="InterPro"/>
</dbReference>
<dbReference type="EMBL" id="BDMD01000016">
    <property type="protein sequence ID" value="GBF08670.1"/>
    <property type="molecule type" value="Genomic_DNA"/>
</dbReference>
<dbReference type="NCBIfam" id="NF003075">
    <property type="entry name" value="PRK03996.1"/>
    <property type="match status" value="1"/>
</dbReference>
<evidence type="ECO:0000313" key="9">
    <source>
        <dbReference type="Proteomes" id="UP000291213"/>
    </source>
</evidence>
<dbReference type="PROSITE" id="PS51475">
    <property type="entry name" value="PROTEASOME_ALPHA_2"/>
    <property type="match status" value="1"/>
</dbReference>
<dbReference type="OrthoDB" id="9421at2157"/>
<dbReference type="NCBIfam" id="TIGR03633">
    <property type="entry name" value="arc_protsome_A"/>
    <property type="match status" value="1"/>
</dbReference>
<dbReference type="Pfam" id="PF00227">
    <property type="entry name" value="Proteasome"/>
    <property type="match status" value="1"/>
</dbReference>
<evidence type="ECO:0000256" key="4">
    <source>
        <dbReference type="HAMAP-Rule" id="MF_00289"/>
    </source>
</evidence>
<accession>A0A401H8F9</accession>
<dbReference type="FunFam" id="3.60.20.10:FF:000004">
    <property type="entry name" value="Proteasome subunit alpha type-4"/>
    <property type="match status" value="1"/>
</dbReference>
<dbReference type="AlphaFoldDB" id="A0A401H8F9"/>
<feature type="domain" description="Proteasome alpha-type subunits" evidence="7">
    <location>
        <begin position="12"/>
        <end position="34"/>
    </location>
</feature>
<proteinExistence type="inferred from homology"/>
<dbReference type="InterPro" id="IPR019982">
    <property type="entry name" value="Proteasome_asu_arc"/>
</dbReference>
<dbReference type="Pfam" id="PF10584">
    <property type="entry name" value="Proteasome_A_N"/>
    <property type="match status" value="1"/>
</dbReference>
<name>A0A401H8F9_AERPX</name>
<dbReference type="CDD" id="cd03756">
    <property type="entry name" value="proteasome_alpha_archeal"/>
    <property type="match status" value="1"/>
</dbReference>
<dbReference type="HAMAP" id="MF_00289_A">
    <property type="entry name" value="Proteasome_A_A"/>
    <property type="match status" value="1"/>
</dbReference>
<dbReference type="PANTHER" id="PTHR11599">
    <property type="entry name" value="PROTEASOME SUBUNIT ALPHA/BETA"/>
    <property type="match status" value="1"/>
</dbReference>
<evidence type="ECO:0000256" key="1">
    <source>
        <dbReference type="ARBA" id="ARBA00004496"/>
    </source>
</evidence>
<dbReference type="InterPro" id="IPR000426">
    <property type="entry name" value="Proteasome_asu_N"/>
</dbReference>
<dbReference type="Gene3D" id="3.60.20.10">
    <property type="entry name" value="Glutamine Phosphoribosylpyrophosphate, subunit 1, domain 1"/>
    <property type="match status" value="1"/>
</dbReference>
<dbReference type="GO" id="GO:0005737">
    <property type="term" value="C:cytoplasm"/>
    <property type="evidence" value="ECO:0007669"/>
    <property type="project" value="UniProtKB-SubCell"/>
</dbReference>
<protein>
    <recommendedName>
        <fullName evidence="4 6">Proteasome subunit alpha</fullName>
    </recommendedName>
    <alternativeName>
        <fullName evidence="4">20S proteasome alpha subunit</fullName>
    </alternativeName>
    <alternativeName>
        <fullName evidence="4">Proteasome core protein PsmA</fullName>
    </alternativeName>
</protein>
<dbReference type="RefSeq" id="WP_131159725.1">
    <property type="nucleotide sequence ID" value="NZ_BDMD01000016.1"/>
</dbReference>
<comment type="activity regulation">
    <text evidence="4">The formation of the proteasomal ATPase PAN-20S proteasome complex, via the docking of the C-termini of PAN into the intersubunit pockets in the alpha-rings, triggers opening of the gate for substrate entry. Interconversion between the open-gate and close-gate conformations leads to a dynamic regulation of the 20S proteasome proteolysis activity.</text>
</comment>